<evidence type="ECO:0000256" key="3">
    <source>
        <dbReference type="ARBA" id="ARBA00022490"/>
    </source>
</evidence>
<keyword evidence="16" id="KW-1185">Reference proteome</keyword>
<comment type="catalytic activity">
    <reaction evidence="11">
        <text>[1,4-alpha-D-glucosyl](n)-L-tyrosyl-[glycogenin] + UDP-alpha-D-glucose = [1,4-alpha-D-glucosyl](n+1)-L-tyrosyl-[glycogenin] + UDP + H(+)</text>
        <dbReference type="Rhea" id="RHEA:56560"/>
        <dbReference type="Rhea" id="RHEA-COMP:14606"/>
        <dbReference type="Rhea" id="RHEA-COMP:14607"/>
        <dbReference type="ChEBI" id="CHEBI:15378"/>
        <dbReference type="ChEBI" id="CHEBI:58223"/>
        <dbReference type="ChEBI" id="CHEBI:58885"/>
        <dbReference type="ChEBI" id="CHEBI:140574"/>
        <dbReference type="EC" id="2.4.1.186"/>
    </reaction>
</comment>
<protein>
    <recommendedName>
        <fullName evidence="10">glycogenin glucosyltransferase</fullName>
        <ecNumber evidence="10">2.4.1.186</ecNumber>
    </recommendedName>
</protein>
<dbReference type="GO" id="GO:0005978">
    <property type="term" value="P:glycogen biosynthetic process"/>
    <property type="evidence" value="ECO:0007669"/>
    <property type="project" value="UniProtKB-KW"/>
</dbReference>
<evidence type="ECO:0000256" key="8">
    <source>
        <dbReference type="ARBA" id="ARBA00023211"/>
    </source>
</evidence>
<keyword evidence="4 15" id="KW-0808">Transferase</keyword>
<keyword evidence="3" id="KW-0963">Cytoplasm</keyword>
<feature type="compositionally biased region" description="Low complexity" evidence="14">
    <location>
        <begin position="436"/>
        <end position="453"/>
    </location>
</feature>
<feature type="compositionally biased region" description="Polar residues" evidence="14">
    <location>
        <begin position="454"/>
        <end position="470"/>
    </location>
</feature>
<comment type="function">
    <text evidence="13">Self-glucosylating initiator of glycogen synthesis. It catalyzes the formation of a short alpha (1,4)-glucosyl chain covalently attached via a glucose 1-O-tyrosyl linkage to internal tyrosine residues and these chains act as primers for the elongation reaction catalyzed by glycogen synthase.</text>
</comment>
<evidence type="ECO:0000256" key="12">
    <source>
        <dbReference type="ARBA" id="ARBA00052293"/>
    </source>
</evidence>
<evidence type="ECO:0000256" key="13">
    <source>
        <dbReference type="ARBA" id="ARBA00057883"/>
    </source>
</evidence>
<feature type="compositionally biased region" description="Polar residues" evidence="14">
    <location>
        <begin position="959"/>
        <end position="977"/>
    </location>
</feature>
<evidence type="ECO:0000256" key="6">
    <source>
        <dbReference type="ARBA" id="ARBA00023056"/>
    </source>
</evidence>
<feature type="compositionally biased region" description="Low complexity" evidence="14">
    <location>
        <begin position="471"/>
        <end position="492"/>
    </location>
</feature>
<accession>A0A165W8M3</accession>
<dbReference type="Pfam" id="PF01501">
    <property type="entry name" value="Glyco_transf_8"/>
    <property type="match status" value="1"/>
</dbReference>
<organism evidence="15 16">
    <name type="scientific">Neolentinus lepideus HHB14362 ss-1</name>
    <dbReference type="NCBI Taxonomy" id="1314782"/>
    <lineage>
        <taxon>Eukaryota</taxon>
        <taxon>Fungi</taxon>
        <taxon>Dikarya</taxon>
        <taxon>Basidiomycota</taxon>
        <taxon>Agaricomycotina</taxon>
        <taxon>Agaricomycetes</taxon>
        <taxon>Gloeophyllales</taxon>
        <taxon>Gloeophyllaceae</taxon>
        <taxon>Neolentinus</taxon>
    </lineage>
</organism>
<dbReference type="STRING" id="1314782.A0A165W8M3"/>
<evidence type="ECO:0000256" key="10">
    <source>
        <dbReference type="ARBA" id="ARBA00038934"/>
    </source>
</evidence>
<dbReference type="InterPro" id="IPR029044">
    <property type="entry name" value="Nucleotide-diphossugar_trans"/>
</dbReference>
<proteinExistence type="inferred from homology"/>
<evidence type="ECO:0000313" key="15">
    <source>
        <dbReference type="EMBL" id="KZT30838.1"/>
    </source>
</evidence>
<dbReference type="GO" id="GO:0046872">
    <property type="term" value="F:metal ion binding"/>
    <property type="evidence" value="ECO:0007669"/>
    <property type="project" value="UniProtKB-KW"/>
</dbReference>
<dbReference type="InterPro" id="IPR050587">
    <property type="entry name" value="GNT1/Glycosyltrans_8"/>
</dbReference>
<keyword evidence="7" id="KW-0325">Glycoprotein</keyword>
<dbReference type="Gene3D" id="3.90.550.10">
    <property type="entry name" value="Spore Coat Polysaccharide Biosynthesis Protein SpsA, Chain A"/>
    <property type="match status" value="1"/>
</dbReference>
<feature type="region of interest" description="Disordered" evidence="14">
    <location>
        <begin position="323"/>
        <end position="614"/>
    </location>
</feature>
<evidence type="ECO:0000256" key="5">
    <source>
        <dbReference type="ARBA" id="ARBA00022723"/>
    </source>
</evidence>
<dbReference type="FunFam" id="3.90.550.10:FF:000092">
    <property type="entry name" value="Glycogenin 2"/>
    <property type="match status" value="1"/>
</dbReference>
<evidence type="ECO:0000256" key="9">
    <source>
        <dbReference type="ARBA" id="ARBA00038162"/>
    </source>
</evidence>
<dbReference type="InParanoid" id="A0A165W8M3"/>
<feature type="compositionally biased region" description="Basic and acidic residues" evidence="14">
    <location>
        <begin position="727"/>
        <end position="739"/>
    </location>
</feature>
<dbReference type="SUPFAM" id="SSF53448">
    <property type="entry name" value="Nucleotide-diphospho-sugar transferases"/>
    <property type="match status" value="1"/>
</dbReference>
<feature type="compositionally biased region" description="Polar residues" evidence="14">
    <location>
        <begin position="921"/>
        <end position="935"/>
    </location>
</feature>
<name>A0A165W8M3_9AGAM</name>
<feature type="compositionally biased region" description="Pro residues" evidence="14">
    <location>
        <begin position="385"/>
        <end position="395"/>
    </location>
</feature>
<dbReference type="EC" id="2.4.1.186" evidence="10"/>
<keyword evidence="6" id="KW-0320">Glycogen biosynthesis</keyword>
<feature type="compositionally biased region" description="Basic and acidic residues" evidence="14">
    <location>
        <begin position="653"/>
        <end position="669"/>
    </location>
</feature>
<dbReference type="GO" id="GO:0008466">
    <property type="term" value="F:glycogenin glucosyltransferase activity"/>
    <property type="evidence" value="ECO:0007669"/>
    <property type="project" value="UniProtKB-EC"/>
</dbReference>
<dbReference type="CDD" id="cd02537">
    <property type="entry name" value="GT8_Glycogenin"/>
    <property type="match status" value="1"/>
</dbReference>
<evidence type="ECO:0000256" key="11">
    <source>
        <dbReference type="ARBA" id="ARBA00050886"/>
    </source>
</evidence>
<feature type="compositionally biased region" description="Acidic residues" evidence="14">
    <location>
        <begin position="745"/>
        <end position="759"/>
    </location>
</feature>
<dbReference type="AlphaFoldDB" id="A0A165W8M3"/>
<feature type="region of interest" description="Disordered" evidence="14">
    <location>
        <begin position="632"/>
        <end position="691"/>
    </location>
</feature>
<comment type="subcellular location">
    <subcellularLocation>
        <location evidence="2">Cytoplasm</location>
    </subcellularLocation>
</comment>
<keyword evidence="5" id="KW-0479">Metal-binding</keyword>
<feature type="compositionally biased region" description="Basic and acidic residues" evidence="14">
    <location>
        <begin position="339"/>
        <end position="354"/>
    </location>
</feature>
<evidence type="ECO:0000256" key="2">
    <source>
        <dbReference type="ARBA" id="ARBA00004496"/>
    </source>
</evidence>
<dbReference type="Proteomes" id="UP000076761">
    <property type="component" value="Unassembled WGS sequence"/>
</dbReference>
<reference evidence="15 16" key="1">
    <citation type="journal article" date="2016" name="Mol. Biol. Evol.">
        <title>Comparative Genomics of Early-Diverging Mushroom-Forming Fungi Provides Insights into the Origins of Lignocellulose Decay Capabilities.</title>
        <authorList>
            <person name="Nagy L.G."/>
            <person name="Riley R."/>
            <person name="Tritt A."/>
            <person name="Adam C."/>
            <person name="Daum C."/>
            <person name="Floudas D."/>
            <person name="Sun H."/>
            <person name="Yadav J.S."/>
            <person name="Pangilinan J."/>
            <person name="Larsson K.H."/>
            <person name="Matsuura K."/>
            <person name="Barry K."/>
            <person name="Labutti K."/>
            <person name="Kuo R."/>
            <person name="Ohm R.A."/>
            <person name="Bhattacharya S.S."/>
            <person name="Shirouzu T."/>
            <person name="Yoshinaga Y."/>
            <person name="Martin F.M."/>
            <person name="Grigoriev I.V."/>
            <person name="Hibbett D.S."/>
        </authorList>
    </citation>
    <scope>NUCLEOTIDE SEQUENCE [LARGE SCALE GENOMIC DNA]</scope>
    <source>
        <strain evidence="15 16">HHB14362 ss-1</strain>
    </source>
</reference>
<feature type="region of interest" description="Disordered" evidence="14">
    <location>
        <begin position="710"/>
        <end position="997"/>
    </location>
</feature>
<evidence type="ECO:0000256" key="4">
    <source>
        <dbReference type="ARBA" id="ARBA00022679"/>
    </source>
</evidence>
<comment type="catalytic activity">
    <reaction evidence="12">
        <text>L-tyrosyl-[glycogenin] + UDP-alpha-D-glucose = alpha-D-glucosyl-L-tyrosyl-[glycogenin] + UDP + H(+)</text>
        <dbReference type="Rhea" id="RHEA:23360"/>
        <dbReference type="Rhea" id="RHEA-COMP:14604"/>
        <dbReference type="Rhea" id="RHEA-COMP:14605"/>
        <dbReference type="ChEBI" id="CHEBI:15378"/>
        <dbReference type="ChEBI" id="CHEBI:46858"/>
        <dbReference type="ChEBI" id="CHEBI:58223"/>
        <dbReference type="ChEBI" id="CHEBI:58885"/>
        <dbReference type="ChEBI" id="CHEBI:140573"/>
        <dbReference type="EC" id="2.4.1.186"/>
    </reaction>
</comment>
<feature type="compositionally biased region" description="Basic residues" evidence="14">
    <location>
        <begin position="493"/>
        <end position="512"/>
    </location>
</feature>
<comment type="cofactor">
    <cofactor evidence="1">
        <name>Mn(2+)</name>
        <dbReference type="ChEBI" id="CHEBI:29035"/>
    </cofactor>
</comment>
<evidence type="ECO:0000256" key="7">
    <source>
        <dbReference type="ARBA" id="ARBA00023180"/>
    </source>
</evidence>
<evidence type="ECO:0000256" key="14">
    <source>
        <dbReference type="SAM" id="MobiDB-lite"/>
    </source>
</evidence>
<comment type="similarity">
    <text evidence="9">Belongs to the glycosyltransferase 8 family. Glycogenin subfamily.</text>
</comment>
<dbReference type="PANTHER" id="PTHR11183">
    <property type="entry name" value="GLYCOGENIN SUBFAMILY MEMBER"/>
    <property type="match status" value="1"/>
</dbReference>
<dbReference type="EMBL" id="KV425551">
    <property type="protein sequence ID" value="KZT30838.1"/>
    <property type="molecule type" value="Genomic_DNA"/>
</dbReference>
<gene>
    <name evidence="15" type="ORF">NEOLEDRAFT_1126478</name>
</gene>
<feature type="compositionally biased region" description="Basic and acidic residues" evidence="14">
    <location>
        <begin position="760"/>
        <end position="774"/>
    </location>
</feature>
<sequence>MAVPFAFATLITSDSYLPGALALVAALRDVHPSPPVPPQVNFQTLCLVTPESVDVSTIKLLRRAYDVVVGVEIIDQEDVQGLKLLGRPDLSHVLTKLHVFRLTQYSKVIFLDADILPIRPLSHLFNLPHEFSAVPDVGWPDIFNSGMMVLTPGEDKFQELRELAKTQGSWDGGDQGLLNEWRGQNWNRLSFTYNTTPTAAYTYAPAYERFGSQISAIHFIGPNKPWRDIPYRAPGSKEFQEEATGPQRAYNYSALVDRWYAVYDKHYRSQPVGPEPEFEVRQYTPAWDDSTHVGAEAGGAFGLEELKRMAVEGMGMYSGGVETAGERHEAEYRSLPLDGRFDLMRPRREEKQPEPDQGEDGQRTPTARHMQLPPGGPPAMGTLPTPGPNEVPPAPYHYGHSLPPTPWQPPPDDGRPWQPPPGDQLSWQQPPSGDGQYHQQPQQSSQWQLQPEQFDQSWEQHVQQHGQPWEQQHSQDQLWQQHQSHHQQGQSGQHHHHHHSSGQHHHQQHSPPHRPSSPPLVSWNPAVEPPPRTAPSGSAFPTDTYFPNVWDQAPSKQHDIAYQSQQPSSSSAHHEPFFAPPPPTAIPERLIREGHYTNVFGQAPQGPVGSPAAPLPDLAKVKTVFPWEEKPRHVPVRAFPSSDAPPPGTVYIEEQKAKPPESSELDRHVYSPGARSPVKQPPPTKGFPSKLAYTNAWDTVPQIQKYASKLVRPSQAAQPALPDDDDGFRRGYRSWETRSEASSFDGDDEGANDEDDDDDNVSRNGDESSRERSIPRSRRQSGSSSHGVLSPTRKEGKGTKYLVQGVQTIPREMRSKSVQVTLIGNATKGADDADQQPDPKRSPPRPALKTRGRTGSGGTVQKDWSPTIGPGSPAVATRSGSPALDSPALLPLPRPPVPTWETGSGMKSPRTFSPPMAASPKHSSPVHSPTHSYNRVRSPPQIGVTSPTPRPLISPQMMMRTSSNETGMASPLSSNGPVSPMDGQPVPSPARKAATRVWDPTRSVDIFKKGSEEVLARFLRMAPQSWDDQTGEHV</sequence>
<evidence type="ECO:0000256" key="1">
    <source>
        <dbReference type="ARBA" id="ARBA00001936"/>
    </source>
</evidence>
<evidence type="ECO:0000313" key="16">
    <source>
        <dbReference type="Proteomes" id="UP000076761"/>
    </source>
</evidence>
<dbReference type="OrthoDB" id="2014201at2759"/>
<dbReference type="GO" id="GO:0005737">
    <property type="term" value="C:cytoplasm"/>
    <property type="evidence" value="ECO:0007669"/>
    <property type="project" value="UniProtKB-SubCell"/>
</dbReference>
<dbReference type="InterPro" id="IPR002495">
    <property type="entry name" value="Glyco_trans_8"/>
</dbReference>
<feature type="compositionally biased region" description="Pro residues" evidence="14">
    <location>
        <begin position="403"/>
        <end position="422"/>
    </location>
</feature>
<keyword evidence="8" id="KW-0464">Manganese</keyword>